<evidence type="ECO:0000256" key="5">
    <source>
        <dbReference type="ARBA" id="ARBA00022605"/>
    </source>
</evidence>
<dbReference type="InterPro" id="IPR027271">
    <property type="entry name" value="Acetolactate_synth/TF_NikR_C"/>
</dbReference>
<evidence type="ECO:0000313" key="11">
    <source>
        <dbReference type="Proteomes" id="UP001354989"/>
    </source>
</evidence>
<dbReference type="SUPFAM" id="SSF55021">
    <property type="entry name" value="ACT-like"/>
    <property type="match status" value="2"/>
</dbReference>
<sequence length="183" mass="21299">MVKQVPLNEEFTISIFTENAIGLLARITNQFTKRHINIEALNVSQSEVEGVHRFTIVVNTTPRQVDLITKQIEKQVDVYRCFYHKAEETIHQEIALYKLPTSVLKNGIEVEDIIRREAARILSIEEHFFVIEKTGYRKETTRLFEELKKFNVTEFVRSGRVSITKPMDELKEHIQEVKAKAAV</sequence>
<comment type="pathway">
    <text evidence="1 8">Amino-acid biosynthesis; L-isoleucine biosynthesis; L-isoleucine from 2-oxobutanoate: step 1/4.</text>
</comment>
<dbReference type="InterPro" id="IPR045865">
    <property type="entry name" value="ACT-like_dom_sf"/>
</dbReference>
<evidence type="ECO:0000256" key="4">
    <source>
        <dbReference type="ARBA" id="ARBA00011744"/>
    </source>
</evidence>
<comment type="subunit">
    <text evidence="4 8">Dimer of large and small chains.</text>
</comment>
<keyword evidence="5 8" id="KW-0028">Amino-acid biosynthesis</keyword>
<comment type="function">
    <text evidence="8">Catalyzes the conversion of 2 pyruvate molecules into acetolactate in the first common step of the biosynthetic pathway of the branched-amino acids such as leucine, isoleucine, and valine.</text>
</comment>
<comment type="pathway">
    <text evidence="2 8">Amino-acid biosynthesis; L-valine biosynthesis; L-valine from pyruvate: step 1/4.</text>
</comment>
<evidence type="ECO:0000313" key="10">
    <source>
        <dbReference type="EMBL" id="BDC99557.1"/>
    </source>
</evidence>
<protein>
    <recommendedName>
        <fullName evidence="8">Acetolactate synthase small subunit</fullName>
        <shortName evidence="8">AHAS</shortName>
        <shortName evidence="8">ALS</shortName>
        <ecNumber evidence="8">2.2.1.6</ecNumber>
    </recommendedName>
    <alternativeName>
        <fullName evidence="8">Acetohydroxy-acid synthase small subunit</fullName>
    </alternativeName>
</protein>
<evidence type="ECO:0000256" key="7">
    <source>
        <dbReference type="ARBA" id="ARBA00048670"/>
    </source>
</evidence>
<reference evidence="10 11" key="1">
    <citation type="submission" date="2021-12" db="EMBL/GenBank/DDBJ databases">
        <title>Genome sequencing of bacteria with rrn-lacking chromosome and rrn-plasmid.</title>
        <authorList>
            <person name="Anda M."/>
            <person name="Iwasaki W."/>
        </authorList>
    </citation>
    <scope>NUCLEOTIDE SEQUENCE [LARGE SCALE GENOMIC DNA]</scope>
    <source>
        <strain evidence="10 11">NBRC 101262</strain>
    </source>
</reference>
<evidence type="ECO:0000256" key="1">
    <source>
        <dbReference type="ARBA" id="ARBA00004974"/>
    </source>
</evidence>
<dbReference type="Pfam" id="PF22629">
    <property type="entry name" value="ACT_AHAS_ss"/>
    <property type="match status" value="1"/>
</dbReference>
<evidence type="ECO:0000256" key="3">
    <source>
        <dbReference type="ARBA" id="ARBA00006341"/>
    </source>
</evidence>
<dbReference type="InterPro" id="IPR054480">
    <property type="entry name" value="AHAS_small-like_ACT"/>
</dbReference>
<dbReference type="PANTHER" id="PTHR30239:SF0">
    <property type="entry name" value="ACETOLACTATE SYNTHASE SMALL SUBUNIT 1, CHLOROPLASTIC"/>
    <property type="match status" value="1"/>
</dbReference>
<accession>A0ABN6L8L7</accession>
<evidence type="ECO:0000256" key="8">
    <source>
        <dbReference type="RuleBase" id="RU368092"/>
    </source>
</evidence>
<evidence type="ECO:0000256" key="2">
    <source>
        <dbReference type="ARBA" id="ARBA00005025"/>
    </source>
</evidence>
<dbReference type="PANTHER" id="PTHR30239">
    <property type="entry name" value="ACETOLACTATE SYNTHASE SMALL SUBUNIT"/>
    <property type="match status" value="1"/>
</dbReference>
<comment type="similarity">
    <text evidence="3 8">Belongs to the acetolactate synthase small subunit family.</text>
</comment>
<dbReference type="InterPro" id="IPR039557">
    <property type="entry name" value="AHAS_ACT"/>
</dbReference>
<dbReference type="RefSeq" id="WP_338396871.1">
    <property type="nucleotide sequence ID" value="NZ_AP025292.1"/>
</dbReference>
<evidence type="ECO:0000256" key="6">
    <source>
        <dbReference type="ARBA" id="ARBA00023304"/>
    </source>
</evidence>
<dbReference type="EMBL" id="AP025292">
    <property type="protein sequence ID" value="BDC99557.1"/>
    <property type="molecule type" value="Genomic_DNA"/>
</dbReference>
<dbReference type="Proteomes" id="UP001354989">
    <property type="component" value="Chromosome"/>
</dbReference>
<dbReference type="EC" id="2.2.1.6" evidence="8"/>
<dbReference type="Gene3D" id="3.30.70.1150">
    <property type="entry name" value="ACT-like. Chain A, domain 2"/>
    <property type="match status" value="1"/>
</dbReference>
<dbReference type="Pfam" id="PF10369">
    <property type="entry name" value="ALS_ss_C"/>
    <property type="match status" value="1"/>
</dbReference>
<dbReference type="Gene3D" id="3.30.70.260">
    <property type="match status" value="1"/>
</dbReference>
<keyword evidence="8" id="KW-0808">Transferase</keyword>
<feature type="domain" description="ACT" evidence="9">
    <location>
        <begin position="12"/>
        <end position="86"/>
    </location>
</feature>
<gene>
    <name evidence="10" type="primary">ilvH</name>
    <name evidence="10" type="ORF">PEPS_18380</name>
</gene>
<name>A0ABN6L8L7_9BACT</name>
<keyword evidence="11" id="KW-1185">Reference proteome</keyword>
<dbReference type="InterPro" id="IPR002912">
    <property type="entry name" value="ACT_dom"/>
</dbReference>
<organism evidence="10 11">
    <name type="scientific">Persicobacter psychrovividus</name>
    <dbReference type="NCBI Taxonomy" id="387638"/>
    <lineage>
        <taxon>Bacteria</taxon>
        <taxon>Pseudomonadati</taxon>
        <taxon>Bacteroidota</taxon>
        <taxon>Cytophagia</taxon>
        <taxon>Cytophagales</taxon>
        <taxon>Persicobacteraceae</taxon>
        <taxon>Persicobacter</taxon>
    </lineage>
</organism>
<dbReference type="CDD" id="cd04878">
    <property type="entry name" value="ACT_AHAS"/>
    <property type="match status" value="1"/>
</dbReference>
<dbReference type="NCBIfam" id="TIGR00119">
    <property type="entry name" value="acolac_sm"/>
    <property type="match status" value="1"/>
</dbReference>
<evidence type="ECO:0000259" key="9">
    <source>
        <dbReference type="PROSITE" id="PS51671"/>
    </source>
</evidence>
<dbReference type="InterPro" id="IPR019455">
    <property type="entry name" value="Acetolactate_synth_ssu_C"/>
</dbReference>
<proteinExistence type="inferred from homology"/>
<keyword evidence="6 8" id="KW-0100">Branched-chain amino acid biosynthesis</keyword>
<comment type="catalytic activity">
    <reaction evidence="7 8">
        <text>2 pyruvate + H(+) = (2S)-2-acetolactate + CO2</text>
        <dbReference type="Rhea" id="RHEA:25249"/>
        <dbReference type="ChEBI" id="CHEBI:15361"/>
        <dbReference type="ChEBI" id="CHEBI:15378"/>
        <dbReference type="ChEBI" id="CHEBI:16526"/>
        <dbReference type="ChEBI" id="CHEBI:58476"/>
        <dbReference type="EC" id="2.2.1.6"/>
    </reaction>
</comment>
<dbReference type="InterPro" id="IPR004789">
    <property type="entry name" value="Acetalactate_synth_ssu"/>
</dbReference>
<dbReference type="PROSITE" id="PS51671">
    <property type="entry name" value="ACT"/>
    <property type="match status" value="1"/>
</dbReference>